<evidence type="ECO:0000313" key="7">
    <source>
        <dbReference type="Proteomes" id="UP001440984"/>
    </source>
</evidence>
<dbReference type="InterPro" id="IPR050707">
    <property type="entry name" value="HTH_MetabolicPath_Reg"/>
</dbReference>
<dbReference type="RefSeq" id="WP_348954354.1">
    <property type="nucleotide sequence ID" value="NZ_JBDZYD010000012.1"/>
</dbReference>
<feature type="domain" description="IclR-ED" evidence="5">
    <location>
        <begin position="76"/>
        <end position="255"/>
    </location>
</feature>
<dbReference type="InterPro" id="IPR014757">
    <property type="entry name" value="Tscrpt_reg_IclR_C"/>
</dbReference>
<dbReference type="Gene3D" id="3.30.450.40">
    <property type="match status" value="1"/>
</dbReference>
<dbReference type="InterPro" id="IPR029016">
    <property type="entry name" value="GAF-like_dom_sf"/>
</dbReference>
<organism evidence="6 7">
    <name type="scientific">Amycolatopsis melonis</name>
    <dbReference type="NCBI Taxonomy" id="3156488"/>
    <lineage>
        <taxon>Bacteria</taxon>
        <taxon>Bacillati</taxon>
        <taxon>Actinomycetota</taxon>
        <taxon>Actinomycetes</taxon>
        <taxon>Pseudonocardiales</taxon>
        <taxon>Pseudonocardiaceae</taxon>
        <taxon>Amycolatopsis</taxon>
    </lineage>
</organism>
<sequence length="262" mass="27470">MRTAGRNDGASGDGLVAARLAALLEAFRPGDETLGVSELARRTGLAKTTVHRLVGHLTGTGLLERDGGGAVRLGLRLFEIGQLASPRRGLVEAARPYLADLREATRNTVHLAILEGTEVVYLDVLRGPDAPTLPSRIGGRFPAHATGVGKAILAFSPESVVNQVIDAGLPRMSARTITAPGLLRRQLARVREDGIALEREESGVGVVCAASPLLDTRGVAVAAVSISGWANRMRTERVAPAVRTVALALTRTLSGSTPDSEK</sequence>
<dbReference type="SUPFAM" id="SSF46785">
    <property type="entry name" value="Winged helix' DNA-binding domain"/>
    <property type="match status" value="1"/>
</dbReference>
<dbReference type="PANTHER" id="PTHR30136:SF24">
    <property type="entry name" value="HTH-TYPE TRANSCRIPTIONAL REPRESSOR ALLR"/>
    <property type="match status" value="1"/>
</dbReference>
<evidence type="ECO:0000256" key="2">
    <source>
        <dbReference type="ARBA" id="ARBA00023125"/>
    </source>
</evidence>
<accession>A0ABV0LLV9</accession>
<dbReference type="PROSITE" id="PS51077">
    <property type="entry name" value="HTH_ICLR"/>
    <property type="match status" value="1"/>
</dbReference>
<dbReference type="EMBL" id="JBDZYD010000012">
    <property type="protein sequence ID" value="MEQ0563279.1"/>
    <property type="molecule type" value="Genomic_DNA"/>
</dbReference>
<evidence type="ECO:0000259" key="4">
    <source>
        <dbReference type="PROSITE" id="PS51077"/>
    </source>
</evidence>
<reference evidence="6 7" key="1">
    <citation type="submission" date="2024-05" db="EMBL/GenBank/DDBJ databases">
        <authorList>
            <person name="Zhao H."/>
            <person name="Xu Y."/>
            <person name="Lin S."/>
            <person name="Spain J.C."/>
            <person name="Zhou N.-Y."/>
        </authorList>
    </citation>
    <scope>NUCLEOTIDE SEQUENCE [LARGE SCALE GENOMIC DNA]</scope>
    <source>
        <strain evidence="6 7">NEAU-NG30</strain>
    </source>
</reference>
<dbReference type="PROSITE" id="PS51078">
    <property type="entry name" value="ICLR_ED"/>
    <property type="match status" value="1"/>
</dbReference>
<gene>
    <name evidence="6" type="ORF">ABJI51_29735</name>
</gene>
<evidence type="ECO:0000313" key="6">
    <source>
        <dbReference type="EMBL" id="MEQ0563279.1"/>
    </source>
</evidence>
<keyword evidence="3" id="KW-0804">Transcription</keyword>
<dbReference type="PANTHER" id="PTHR30136">
    <property type="entry name" value="HELIX-TURN-HELIX TRANSCRIPTIONAL REGULATOR, ICLR FAMILY"/>
    <property type="match status" value="1"/>
</dbReference>
<dbReference type="InterPro" id="IPR036390">
    <property type="entry name" value="WH_DNA-bd_sf"/>
</dbReference>
<dbReference type="InterPro" id="IPR036388">
    <property type="entry name" value="WH-like_DNA-bd_sf"/>
</dbReference>
<evidence type="ECO:0000259" key="5">
    <source>
        <dbReference type="PROSITE" id="PS51078"/>
    </source>
</evidence>
<evidence type="ECO:0000256" key="1">
    <source>
        <dbReference type="ARBA" id="ARBA00023015"/>
    </source>
</evidence>
<proteinExistence type="predicted"/>
<keyword evidence="1" id="KW-0805">Transcription regulation</keyword>
<evidence type="ECO:0000256" key="3">
    <source>
        <dbReference type="ARBA" id="ARBA00023163"/>
    </source>
</evidence>
<name>A0ABV0LLV9_9PSEU</name>
<keyword evidence="7" id="KW-1185">Reference proteome</keyword>
<dbReference type="Pfam" id="PF09339">
    <property type="entry name" value="HTH_IclR"/>
    <property type="match status" value="1"/>
</dbReference>
<keyword evidence="2" id="KW-0238">DNA-binding</keyword>
<dbReference type="Gene3D" id="1.10.10.10">
    <property type="entry name" value="Winged helix-like DNA-binding domain superfamily/Winged helix DNA-binding domain"/>
    <property type="match status" value="1"/>
</dbReference>
<protein>
    <submittedName>
        <fullName evidence="6">IclR family transcriptional regulator</fullName>
    </submittedName>
</protein>
<dbReference type="InterPro" id="IPR005471">
    <property type="entry name" value="Tscrpt_reg_IclR_N"/>
</dbReference>
<dbReference type="SUPFAM" id="SSF55781">
    <property type="entry name" value="GAF domain-like"/>
    <property type="match status" value="1"/>
</dbReference>
<dbReference type="Pfam" id="PF01614">
    <property type="entry name" value="IclR_C"/>
    <property type="match status" value="1"/>
</dbReference>
<dbReference type="Proteomes" id="UP001440984">
    <property type="component" value="Unassembled WGS sequence"/>
</dbReference>
<feature type="domain" description="HTH iclR-type" evidence="4">
    <location>
        <begin position="14"/>
        <end position="75"/>
    </location>
</feature>
<comment type="caution">
    <text evidence="6">The sequence shown here is derived from an EMBL/GenBank/DDBJ whole genome shotgun (WGS) entry which is preliminary data.</text>
</comment>
<dbReference type="SMART" id="SM00346">
    <property type="entry name" value="HTH_ICLR"/>
    <property type="match status" value="1"/>
</dbReference>